<reference evidence="1" key="3">
    <citation type="journal article" date="2017" name="Nature">
        <title>Genome sequence of the progenitor of the wheat D genome Aegilops tauschii.</title>
        <authorList>
            <person name="Luo M.C."/>
            <person name="Gu Y.Q."/>
            <person name="Puiu D."/>
            <person name="Wang H."/>
            <person name="Twardziok S.O."/>
            <person name="Deal K.R."/>
            <person name="Huo N."/>
            <person name="Zhu T."/>
            <person name="Wang L."/>
            <person name="Wang Y."/>
            <person name="McGuire P.E."/>
            <person name="Liu S."/>
            <person name="Long H."/>
            <person name="Ramasamy R.K."/>
            <person name="Rodriguez J.C."/>
            <person name="Van S.L."/>
            <person name="Yuan L."/>
            <person name="Wang Z."/>
            <person name="Xia Z."/>
            <person name="Xiao L."/>
            <person name="Anderson O.D."/>
            <person name="Ouyang S."/>
            <person name="Liang Y."/>
            <person name="Zimin A.V."/>
            <person name="Pertea G."/>
            <person name="Qi P."/>
            <person name="Bennetzen J.L."/>
            <person name="Dai X."/>
            <person name="Dawson M.W."/>
            <person name="Muller H.G."/>
            <person name="Kugler K."/>
            <person name="Rivarola-Duarte L."/>
            <person name="Spannagl M."/>
            <person name="Mayer K.F.X."/>
            <person name="Lu F.H."/>
            <person name="Bevan M.W."/>
            <person name="Leroy P."/>
            <person name="Li P."/>
            <person name="You F.M."/>
            <person name="Sun Q."/>
            <person name="Liu Z."/>
            <person name="Lyons E."/>
            <person name="Wicker T."/>
            <person name="Salzberg S.L."/>
            <person name="Devos K.M."/>
            <person name="Dvorak J."/>
        </authorList>
    </citation>
    <scope>NUCLEOTIDE SEQUENCE [LARGE SCALE GENOMIC DNA]</scope>
    <source>
        <strain evidence="1">cv. AL8/78</strain>
    </source>
</reference>
<dbReference type="Gramene" id="AET7Gv21339800.2">
    <property type="protein sequence ID" value="AET7Gv21339800.2"/>
    <property type="gene ID" value="AET7Gv21339800"/>
</dbReference>
<dbReference type="EnsemblPlants" id="AET7Gv21339800.2">
    <property type="protein sequence ID" value="AET7Gv21339800.2"/>
    <property type="gene ID" value="AET7Gv21339800"/>
</dbReference>
<keyword evidence="2" id="KW-1185">Reference proteome</keyword>
<dbReference type="AlphaFoldDB" id="A0A453TCM9"/>
<reference evidence="1" key="5">
    <citation type="journal article" date="2021" name="G3 (Bethesda)">
        <title>Aegilops tauschii genome assembly Aet v5.0 features greater sequence contiguity and improved annotation.</title>
        <authorList>
            <person name="Wang L."/>
            <person name="Zhu T."/>
            <person name="Rodriguez J.C."/>
            <person name="Deal K.R."/>
            <person name="Dubcovsky J."/>
            <person name="McGuire P.E."/>
            <person name="Lux T."/>
            <person name="Spannagl M."/>
            <person name="Mayer K.F.X."/>
            <person name="Baldrich P."/>
            <person name="Meyers B.C."/>
            <person name="Huo N."/>
            <person name="Gu Y.Q."/>
            <person name="Zhou H."/>
            <person name="Devos K.M."/>
            <person name="Bennetzen J.L."/>
            <person name="Unver T."/>
            <person name="Budak H."/>
            <person name="Gulick P.J."/>
            <person name="Galiba G."/>
            <person name="Kalapos B."/>
            <person name="Nelson D.R."/>
            <person name="Li P."/>
            <person name="You F.M."/>
            <person name="Luo M.C."/>
            <person name="Dvorak J."/>
        </authorList>
    </citation>
    <scope>NUCLEOTIDE SEQUENCE [LARGE SCALE GENOMIC DNA]</scope>
    <source>
        <strain evidence="1">cv. AL8/78</strain>
    </source>
</reference>
<dbReference type="Proteomes" id="UP000015105">
    <property type="component" value="Chromosome 7D"/>
</dbReference>
<reference evidence="2" key="2">
    <citation type="journal article" date="2017" name="Nat. Plants">
        <title>The Aegilops tauschii genome reveals multiple impacts of transposons.</title>
        <authorList>
            <person name="Zhao G."/>
            <person name="Zou C."/>
            <person name="Li K."/>
            <person name="Wang K."/>
            <person name="Li T."/>
            <person name="Gao L."/>
            <person name="Zhang X."/>
            <person name="Wang H."/>
            <person name="Yang Z."/>
            <person name="Liu X."/>
            <person name="Jiang W."/>
            <person name="Mao L."/>
            <person name="Kong X."/>
            <person name="Jiao Y."/>
            <person name="Jia J."/>
        </authorList>
    </citation>
    <scope>NUCLEOTIDE SEQUENCE [LARGE SCALE GENOMIC DNA]</scope>
    <source>
        <strain evidence="2">cv. AL8/78</strain>
    </source>
</reference>
<organism evidence="1 2">
    <name type="scientific">Aegilops tauschii subsp. strangulata</name>
    <name type="common">Goatgrass</name>
    <dbReference type="NCBI Taxonomy" id="200361"/>
    <lineage>
        <taxon>Eukaryota</taxon>
        <taxon>Viridiplantae</taxon>
        <taxon>Streptophyta</taxon>
        <taxon>Embryophyta</taxon>
        <taxon>Tracheophyta</taxon>
        <taxon>Spermatophyta</taxon>
        <taxon>Magnoliopsida</taxon>
        <taxon>Liliopsida</taxon>
        <taxon>Poales</taxon>
        <taxon>Poaceae</taxon>
        <taxon>BOP clade</taxon>
        <taxon>Pooideae</taxon>
        <taxon>Triticodae</taxon>
        <taxon>Triticeae</taxon>
        <taxon>Triticinae</taxon>
        <taxon>Aegilops</taxon>
    </lineage>
</organism>
<evidence type="ECO:0000313" key="1">
    <source>
        <dbReference type="EnsemblPlants" id="AET7Gv21339800.2"/>
    </source>
</evidence>
<sequence length="171" mass="19792">MLHVPGKDLVIQQLEAVSPGFVHDESDQTLPRRLLSTVMSGRATSTRACGLLQPPCVMVPNRRRSPPWEMHVVVPDRRRLPPWESKGGLVFWCLWRSRGRLMRWRRRPLSLVTTLSRRRRSSSSTTTVRDLLALDSVGRRSFRHFIIVGFPHILQDQHAIVFHTRTYALIL</sequence>
<name>A0A453TCM9_AEGTS</name>
<proteinExistence type="predicted"/>
<evidence type="ECO:0000313" key="2">
    <source>
        <dbReference type="Proteomes" id="UP000015105"/>
    </source>
</evidence>
<accession>A0A453TCM9</accession>
<protein>
    <submittedName>
        <fullName evidence="1">Uncharacterized protein</fullName>
    </submittedName>
</protein>
<reference evidence="1" key="4">
    <citation type="submission" date="2019-03" db="UniProtKB">
        <authorList>
            <consortium name="EnsemblPlants"/>
        </authorList>
    </citation>
    <scope>IDENTIFICATION</scope>
</reference>
<reference evidence="2" key="1">
    <citation type="journal article" date="2014" name="Science">
        <title>Ancient hybridizations among the ancestral genomes of bread wheat.</title>
        <authorList>
            <consortium name="International Wheat Genome Sequencing Consortium,"/>
            <person name="Marcussen T."/>
            <person name="Sandve S.R."/>
            <person name="Heier L."/>
            <person name="Spannagl M."/>
            <person name="Pfeifer M."/>
            <person name="Jakobsen K.S."/>
            <person name="Wulff B.B."/>
            <person name="Steuernagel B."/>
            <person name="Mayer K.F."/>
            <person name="Olsen O.A."/>
        </authorList>
    </citation>
    <scope>NUCLEOTIDE SEQUENCE [LARGE SCALE GENOMIC DNA]</scope>
    <source>
        <strain evidence="2">cv. AL8/78</strain>
    </source>
</reference>